<dbReference type="Proteomes" id="UP000294830">
    <property type="component" value="Unassembled WGS sequence"/>
</dbReference>
<keyword evidence="1" id="KW-0378">Hydrolase</keyword>
<dbReference type="InterPro" id="IPR023293">
    <property type="entry name" value="dGTP_triP_hydro_central_sf"/>
</dbReference>
<dbReference type="InterPro" id="IPR006674">
    <property type="entry name" value="HD_domain"/>
</dbReference>
<name>A0A4R2EQM5_9BACT</name>
<dbReference type="NCBIfam" id="TIGR01353">
    <property type="entry name" value="dGTP_triPase"/>
    <property type="match status" value="1"/>
</dbReference>
<proteinExistence type="predicted"/>
<sequence length="443" mass="49567">MWSNLISGIRTGKETSTSTTTPTIGRSHFQRDYDRLIFSSAFRRMQNKTQVFPLPGAVFVHNRLTHSLEVASVGRTLGSLVADELLNLYPNLPQLAEIPHIVAAACLAHDMGNPPFGHAGETIISGYFKDNCEHLYNQGLLTKGEWHDLIYFDGNANALRLLTAQLNGRRAGGFGLSYSTLASIIKYPYESALTDKNKFGFFQSEKELVRRMATALGMHIIDNDPLRVARYPLTYLVEAADDICYLLMDLEDAHKLAILSGEEVFNLLLPLASDEESSTELHDNLAIVTDPNERIAYLRAVAISKLIQECALAFMNNITKIEQGEAVLPLVKQLPKTYLDAAERITQLSIQKIYNHNTVVEIEIAGHRILSTLCHEYTQAMLHPKRQLSKKLISRIPEQYHNSGATTYKQLMTVVDFISGMTDVYALELYRNITGISIPGIVR</sequence>
<dbReference type="OrthoDB" id="9803619at2"/>
<evidence type="ECO:0000313" key="4">
    <source>
        <dbReference type="EMBL" id="TCN68924.1"/>
    </source>
</evidence>
<keyword evidence="5" id="KW-1185">Reference proteome</keyword>
<dbReference type="Pfam" id="PF01966">
    <property type="entry name" value="HD"/>
    <property type="match status" value="1"/>
</dbReference>
<dbReference type="Gene3D" id="1.10.3210.10">
    <property type="entry name" value="Hypothetical protein af1432"/>
    <property type="match status" value="1"/>
</dbReference>
<organism evidence="4 5">
    <name type="scientific">Acetobacteroides hydrogenigenes</name>
    <dbReference type="NCBI Taxonomy" id="979970"/>
    <lineage>
        <taxon>Bacteria</taxon>
        <taxon>Pseudomonadati</taxon>
        <taxon>Bacteroidota</taxon>
        <taxon>Bacteroidia</taxon>
        <taxon>Bacteroidales</taxon>
        <taxon>Rikenellaceae</taxon>
        <taxon>Acetobacteroides</taxon>
    </lineage>
</organism>
<dbReference type="CDD" id="cd00077">
    <property type="entry name" value="HDc"/>
    <property type="match status" value="1"/>
</dbReference>
<dbReference type="InterPro" id="IPR006261">
    <property type="entry name" value="dGTPase"/>
</dbReference>
<evidence type="ECO:0000259" key="3">
    <source>
        <dbReference type="SMART" id="SM00471"/>
    </source>
</evidence>
<evidence type="ECO:0000313" key="5">
    <source>
        <dbReference type="Proteomes" id="UP000294830"/>
    </source>
</evidence>
<evidence type="ECO:0000256" key="2">
    <source>
        <dbReference type="SAM" id="MobiDB-lite"/>
    </source>
</evidence>
<dbReference type="EMBL" id="SLWB01000005">
    <property type="protein sequence ID" value="TCN68924.1"/>
    <property type="molecule type" value="Genomic_DNA"/>
</dbReference>
<dbReference type="InterPro" id="IPR026875">
    <property type="entry name" value="PHydrolase_assoc_dom"/>
</dbReference>
<dbReference type="SMART" id="SM00471">
    <property type="entry name" value="HDc"/>
    <property type="match status" value="1"/>
</dbReference>
<evidence type="ECO:0000256" key="1">
    <source>
        <dbReference type="ARBA" id="ARBA00022801"/>
    </source>
</evidence>
<accession>A0A4R2EQM5</accession>
<dbReference type="GO" id="GO:0006203">
    <property type="term" value="P:dGTP catabolic process"/>
    <property type="evidence" value="ECO:0007669"/>
    <property type="project" value="TreeGrafter"/>
</dbReference>
<protein>
    <submittedName>
        <fullName evidence="4">dGTPase</fullName>
    </submittedName>
</protein>
<dbReference type="InterPro" id="IPR050135">
    <property type="entry name" value="dGTPase-like"/>
</dbReference>
<feature type="domain" description="HD/PDEase" evidence="3">
    <location>
        <begin position="59"/>
        <end position="255"/>
    </location>
</feature>
<dbReference type="InterPro" id="IPR003607">
    <property type="entry name" value="HD/PDEase_dom"/>
</dbReference>
<reference evidence="4 5" key="1">
    <citation type="submission" date="2019-03" db="EMBL/GenBank/DDBJ databases">
        <title>Genomic Encyclopedia of Archaeal and Bacterial Type Strains, Phase II (KMG-II): from individual species to whole genera.</title>
        <authorList>
            <person name="Goeker M."/>
        </authorList>
    </citation>
    <scope>NUCLEOTIDE SEQUENCE [LARGE SCALE GENOMIC DNA]</scope>
    <source>
        <strain evidence="4 5">RL-C</strain>
    </source>
</reference>
<dbReference type="PANTHER" id="PTHR11373">
    <property type="entry name" value="DEOXYNUCLEOSIDE TRIPHOSPHATE TRIPHOSPHOHYDROLASE"/>
    <property type="match status" value="1"/>
</dbReference>
<dbReference type="PANTHER" id="PTHR11373:SF32">
    <property type="entry name" value="DEOXYGUANOSINETRIPHOSPHATE TRIPHOSPHOHYDROLASE"/>
    <property type="match status" value="1"/>
</dbReference>
<comment type="caution">
    <text evidence="4">The sequence shown here is derived from an EMBL/GenBank/DDBJ whole genome shotgun (WGS) entry which is preliminary data.</text>
</comment>
<dbReference type="Pfam" id="PF13286">
    <property type="entry name" value="HD_assoc"/>
    <property type="match status" value="1"/>
</dbReference>
<dbReference type="Gene3D" id="1.10.3550.10">
    <property type="entry name" value="eoxyguanosinetriphosphate triphosphohydrolase domain-like"/>
    <property type="match status" value="1"/>
</dbReference>
<dbReference type="AlphaFoldDB" id="A0A4R2EQM5"/>
<feature type="region of interest" description="Disordered" evidence="2">
    <location>
        <begin position="1"/>
        <end position="26"/>
    </location>
</feature>
<dbReference type="InterPro" id="IPR027432">
    <property type="entry name" value="dGTP_triphosphohydrolase_C"/>
</dbReference>
<dbReference type="Gene3D" id="1.10.3410.10">
    <property type="entry name" value="putative deoxyguanosinetriphosphate triphosphohydrolase like domain"/>
    <property type="match status" value="1"/>
</dbReference>
<dbReference type="GO" id="GO:0008832">
    <property type="term" value="F:dGTPase activity"/>
    <property type="evidence" value="ECO:0007669"/>
    <property type="project" value="TreeGrafter"/>
</dbReference>
<dbReference type="RefSeq" id="WP_131838938.1">
    <property type="nucleotide sequence ID" value="NZ_SLWB01000005.1"/>
</dbReference>
<gene>
    <name evidence="4" type="ORF">CLV25_105126</name>
</gene>
<dbReference type="SUPFAM" id="SSF109604">
    <property type="entry name" value="HD-domain/PDEase-like"/>
    <property type="match status" value="1"/>
</dbReference>